<dbReference type="AlphaFoldDB" id="A0A2G9Q231"/>
<dbReference type="PANTHER" id="PTHR11835:SF42">
    <property type="entry name" value="ISOCITRATE DEHYDROGENASE [NAD] SUBUNIT BETA, MITOCHONDRIAL"/>
    <property type="match status" value="1"/>
</dbReference>
<organism evidence="4 5">
    <name type="scientific">Aquarana catesbeiana</name>
    <name type="common">American bullfrog</name>
    <name type="synonym">Rana catesbeiana</name>
    <dbReference type="NCBI Taxonomy" id="8400"/>
    <lineage>
        <taxon>Eukaryota</taxon>
        <taxon>Metazoa</taxon>
        <taxon>Chordata</taxon>
        <taxon>Craniata</taxon>
        <taxon>Vertebrata</taxon>
        <taxon>Euteleostomi</taxon>
        <taxon>Amphibia</taxon>
        <taxon>Batrachia</taxon>
        <taxon>Anura</taxon>
        <taxon>Neobatrachia</taxon>
        <taxon>Ranoidea</taxon>
        <taxon>Ranidae</taxon>
        <taxon>Aquarana</taxon>
    </lineage>
</organism>
<dbReference type="Gene3D" id="3.40.718.10">
    <property type="entry name" value="Isopropylmalate Dehydrogenase"/>
    <property type="match status" value="1"/>
</dbReference>
<evidence type="ECO:0000256" key="1">
    <source>
        <dbReference type="ARBA" id="ARBA00007769"/>
    </source>
</evidence>
<name>A0A2G9Q231_AQUCT</name>
<sequence>MSQGESGLSEGAFRVTMIPGDGVGPELMHSVKEVFKAADVPVEFDEYHLSEVQNMASPEKLEQVLSSMQANRVAIK</sequence>
<dbReference type="EMBL" id="KZ370252">
    <property type="protein sequence ID" value="PIO09221.1"/>
    <property type="molecule type" value="Genomic_DNA"/>
</dbReference>
<protein>
    <submittedName>
        <fullName evidence="4">Uncharacterized protein</fullName>
    </submittedName>
</protein>
<evidence type="ECO:0000313" key="4">
    <source>
        <dbReference type="EMBL" id="PIO09221.1"/>
    </source>
</evidence>
<dbReference type="GO" id="GO:0005739">
    <property type="term" value="C:mitochondrion"/>
    <property type="evidence" value="ECO:0007669"/>
    <property type="project" value="TreeGrafter"/>
</dbReference>
<dbReference type="GO" id="GO:0006102">
    <property type="term" value="P:isocitrate metabolic process"/>
    <property type="evidence" value="ECO:0007669"/>
    <property type="project" value="TreeGrafter"/>
</dbReference>
<evidence type="ECO:0000256" key="3">
    <source>
        <dbReference type="ARBA" id="ARBA00022532"/>
    </source>
</evidence>
<dbReference type="PANTHER" id="PTHR11835">
    <property type="entry name" value="DECARBOXYLATING DEHYDROGENASES-ISOCITRATE, ISOPROPYLMALATE, TARTRATE"/>
    <property type="match status" value="1"/>
</dbReference>
<keyword evidence="5" id="KW-1185">Reference proteome</keyword>
<evidence type="ECO:0000313" key="5">
    <source>
        <dbReference type="Proteomes" id="UP000228934"/>
    </source>
</evidence>
<evidence type="ECO:0000256" key="2">
    <source>
        <dbReference type="ARBA" id="ARBA00011525"/>
    </source>
</evidence>
<accession>A0A2G9Q231</accession>
<reference evidence="5" key="1">
    <citation type="journal article" date="2017" name="Nat. Commun.">
        <title>The North American bullfrog draft genome provides insight into hormonal regulation of long noncoding RNA.</title>
        <authorList>
            <person name="Hammond S.A."/>
            <person name="Warren R.L."/>
            <person name="Vandervalk B.P."/>
            <person name="Kucuk E."/>
            <person name="Khan H."/>
            <person name="Gibb E.A."/>
            <person name="Pandoh P."/>
            <person name="Kirk H."/>
            <person name="Zhao Y."/>
            <person name="Jones M."/>
            <person name="Mungall A.J."/>
            <person name="Coope R."/>
            <person name="Pleasance S."/>
            <person name="Moore R.A."/>
            <person name="Holt R.A."/>
            <person name="Round J.M."/>
            <person name="Ohora S."/>
            <person name="Walle B.V."/>
            <person name="Veldhoen N."/>
            <person name="Helbing C.C."/>
            <person name="Birol I."/>
        </authorList>
    </citation>
    <scope>NUCLEOTIDE SEQUENCE [LARGE SCALE GENOMIC DNA]</scope>
</reference>
<comment type="similarity">
    <text evidence="1">Belongs to the isocitrate and isopropylmalate dehydrogenases family.</text>
</comment>
<feature type="non-terminal residue" evidence="4">
    <location>
        <position position="76"/>
    </location>
</feature>
<proteinExistence type="inferred from homology"/>
<dbReference type="GO" id="GO:0006099">
    <property type="term" value="P:tricarboxylic acid cycle"/>
    <property type="evidence" value="ECO:0007669"/>
    <property type="project" value="UniProtKB-KW"/>
</dbReference>
<dbReference type="OrthoDB" id="10261637at2759"/>
<gene>
    <name evidence="4" type="ORF">AB205_0076330</name>
</gene>
<dbReference type="Proteomes" id="UP000228934">
    <property type="component" value="Unassembled WGS sequence"/>
</dbReference>
<comment type="subunit">
    <text evidence="2">Heterooligomer of subunits alpha (IDH3A), beta (IDH3B), and gamma (IDH3G) in the apparent ratio of 2:1:1. The heterodimer containing one IDH3A and one IDH3B subunit and the heterodimer containing one IDH3A and one IDH3G subunit assemble into a heterotetramer (which contains two subunits of IDH3A, one of IDH3B and one of IDH3G) and further into the heterooctamer.</text>
</comment>
<keyword evidence="3" id="KW-0816">Tricarboxylic acid cycle</keyword>
<dbReference type="SUPFAM" id="SSF53659">
    <property type="entry name" value="Isocitrate/Isopropylmalate dehydrogenase-like"/>
    <property type="match status" value="1"/>
</dbReference>